<dbReference type="Gene3D" id="3.30.70.600">
    <property type="entry name" value="Ribosomal protein S10 domain"/>
    <property type="match status" value="1"/>
</dbReference>
<feature type="region of interest" description="Disordered" evidence="4">
    <location>
        <begin position="72"/>
        <end position="99"/>
    </location>
</feature>
<dbReference type="SUPFAM" id="SSF54999">
    <property type="entry name" value="Ribosomal protein S10"/>
    <property type="match status" value="1"/>
</dbReference>
<dbReference type="Gene3D" id="3.30.1520.10">
    <property type="entry name" value="Phox-like domain"/>
    <property type="match status" value="1"/>
</dbReference>
<organism evidence="6 7">
    <name type="scientific">Trichinella pseudospiralis</name>
    <name type="common">Parasitic roundworm</name>
    <dbReference type="NCBI Taxonomy" id="6337"/>
    <lineage>
        <taxon>Eukaryota</taxon>
        <taxon>Metazoa</taxon>
        <taxon>Ecdysozoa</taxon>
        <taxon>Nematoda</taxon>
        <taxon>Enoplea</taxon>
        <taxon>Dorylaimia</taxon>
        <taxon>Trichinellida</taxon>
        <taxon>Trichinellidae</taxon>
        <taxon>Trichinella</taxon>
    </lineage>
</organism>
<protein>
    <submittedName>
        <fullName evidence="6">Sorting nexin-6</fullName>
    </submittedName>
</protein>
<dbReference type="SMART" id="SM01403">
    <property type="entry name" value="Ribosomal_S10"/>
    <property type="match status" value="1"/>
</dbReference>
<feature type="domain" description="PX" evidence="5">
    <location>
        <begin position="291"/>
        <end position="438"/>
    </location>
</feature>
<name>A0A0V1JU90_TRIPS</name>
<dbReference type="PANTHER" id="PTHR45850">
    <property type="entry name" value="SORTING NEXIN FAMILY MEMBER"/>
    <property type="match status" value="1"/>
</dbReference>
<evidence type="ECO:0000256" key="2">
    <source>
        <dbReference type="ARBA" id="ARBA00022980"/>
    </source>
</evidence>
<dbReference type="SUPFAM" id="SSF64268">
    <property type="entry name" value="PX domain"/>
    <property type="match status" value="1"/>
</dbReference>
<evidence type="ECO:0000313" key="7">
    <source>
        <dbReference type="Proteomes" id="UP000054826"/>
    </source>
</evidence>
<dbReference type="Gene3D" id="1.20.1270.60">
    <property type="entry name" value="Arfaptin homology (AH) domain/BAR domain"/>
    <property type="match status" value="2"/>
</dbReference>
<dbReference type="PANTHER" id="PTHR45850:SF1">
    <property type="entry name" value="SORTING NEXIN 6, ISOFORM B"/>
    <property type="match status" value="1"/>
</dbReference>
<dbReference type="EMBL" id="JYDV01000045">
    <property type="protein sequence ID" value="KRZ38527.1"/>
    <property type="molecule type" value="Genomic_DNA"/>
</dbReference>
<evidence type="ECO:0000256" key="3">
    <source>
        <dbReference type="ARBA" id="ARBA00023274"/>
    </source>
</evidence>
<dbReference type="InterPro" id="IPR001683">
    <property type="entry name" value="PX_dom"/>
</dbReference>
<gene>
    <name evidence="6" type="primary">SSR1</name>
    <name evidence="6" type="ORF">T4C_9150</name>
</gene>
<keyword evidence="2" id="KW-0689">Ribosomal protein</keyword>
<dbReference type="InterPro" id="IPR036871">
    <property type="entry name" value="PX_dom_sf"/>
</dbReference>
<sequence length="641" mass="73493">MYWLFGQLNPTANQPTTINKINQQLIGPNNRDKQAALGKFDSSSCFHNHWSLVSIQLLHLSNVRIEKTISTSSNRRLHLSPPEPGKITPRQPSLDDEESRNLQSRALYEPIVEKPFKLPSHGAVNVFISGYDFVVLEHFQSYIHKLARLMGFKIANTWASPARSFKCTVYKIGSAAISDQFEFRKYERNVQIEDFFSSTGSLLIDIIKTDLPEGVTLNVKSHTKADEEYRYIPDLELKEQRKLLETVNIMEESEERIEEVADVEAERIGKLAISKSDEIEIDPANPEDAVESEEPFLTVDISDALSEKDKIKFTVHMKTNFPAFTQKETSVVREHDEFLWLYDAIEENPLYAGYIIPPPPPRPDFDTSREKLQKLSEGEPTMTREEFAKMKAELEAEYLATFKKTVAMHGLFLTRLATHPVLKDDSNFQIFLEYQDANGLNIRGKNKKEKLESIWKRFSTSADEVLLSNQKDSEPFFEHEKNYLVEYYGHVREATSRSDKMTKHLKNMSDVMMKICSSLETLGGIEKSTELSKTVLKVAETYERCRKLEARIHFVISCATPKRQKICFIADCDAELDKQNASKEYDAISEKAKQELEEYKVRRVASFKKSLVELAELQHKHAKTQVHVLKSAIASLKEMSG</sequence>
<evidence type="ECO:0000259" key="5">
    <source>
        <dbReference type="PROSITE" id="PS50195"/>
    </source>
</evidence>
<comment type="similarity">
    <text evidence="1">Belongs to the sorting nexin family.</text>
</comment>
<proteinExistence type="inferred from homology"/>
<dbReference type="Proteomes" id="UP000054826">
    <property type="component" value="Unassembled WGS sequence"/>
</dbReference>
<dbReference type="InterPro" id="IPR027267">
    <property type="entry name" value="AH/BAR_dom_sf"/>
</dbReference>
<comment type="caution">
    <text evidence="6">The sequence shown here is derived from an EMBL/GenBank/DDBJ whole genome shotgun (WGS) entry which is preliminary data.</text>
</comment>
<reference evidence="6 7" key="1">
    <citation type="submission" date="2015-01" db="EMBL/GenBank/DDBJ databases">
        <title>Evolution of Trichinella species and genotypes.</title>
        <authorList>
            <person name="Korhonen P.K."/>
            <person name="Edoardo P."/>
            <person name="Giuseppe L.R."/>
            <person name="Gasser R.B."/>
        </authorList>
    </citation>
    <scope>NUCLEOTIDE SEQUENCE [LARGE SCALE GENOMIC DNA]</scope>
    <source>
        <strain evidence="6">ISS176</strain>
    </source>
</reference>
<evidence type="ECO:0000256" key="4">
    <source>
        <dbReference type="SAM" id="MobiDB-lite"/>
    </source>
</evidence>
<dbReference type="GO" id="GO:0035091">
    <property type="term" value="F:phosphatidylinositol binding"/>
    <property type="evidence" value="ECO:0007669"/>
    <property type="project" value="InterPro"/>
</dbReference>
<dbReference type="GO" id="GO:1990904">
    <property type="term" value="C:ribonucleoprotein complex"/>
    <property type="evidence" value="ECO:0007669"/>
    <property type="project" value="UniProtKB-KW"/>
</dbReference>
<accession>A0A0V1JU90</accession>
<dbReference type="Pfam" id="PF00787">
    <property type="entry name" value="PX"/>
    <property type="match status" value="1"/>
</dbReference>
<dbReference type="GO" id="GO:0005840">
    <property type="term" value="C:ribosome"/>
    <property type="evidence" value="ECO:0007669"/>
    <property type="project" value="UniProtKB-KW"/>
</dbReference>
<dbReference type="FunFam" id="3.30.1520.10:FF:000001">
    <property type="entry name" value="Sorting nexin"/>
    <property type="match status" value="1"/>
</dbReference>
<evidence type="ECO:0000256" key="1">
    <source>
        <dbReference type="ARBA" id="ARBA00010883"/>
    </source>
</evidence>
<dbReference type="InterPro" id="IPR027486">
    <property type="entry name" value="Ribosomal_uS10_dom"/>
</dbReference>
<keyword evidence="3" id="KW-0687">Ribonucleoprotein</keyword>
<dbReference type="CDD" id="cd06892">
    <property type="entry name" value="PX_SNX5_like"/>
    <property type="match status" value="1"/>
</dbReference>
<dbReference type="AlphaFoldDB" id="A0A0V1JU90"/>
<dbReference type="PROSITE" id="PS50195">
    <property type="entry name" value="PX"/>
    <property type="match status" value="1"/>
</dbReference>
<dbReference type="Pfam" id="PF00338">
    <property type="entry name" value="Ribosomal_S10"/>
    <property type="match status" value="1"/>
</dbReference>
<evidence type="ECO:0000313" key="6">
    <source>
        <dbReference type="EMBL" id="KRZ38527.1"/>
    </source>
</evidence>
<dbReference type="InterPro" id="IPR036838">
    <property type="entry name" value="Ribosomal_uS10_dom_sf"/>
</dbReference>